<dbReference type="InterPro" id="IPR027434">
    <property type="entry name" value="Homing_endonucl"/>
</dbReference>
<protein>
    <recommendedName>
        <fullName evidence="1">Homing endonuclease LAGLIDADG domain-containing protein</fullName>
    </recommendedName>
</protein>
<dbReference type="GO" id="GO:0045292">
    <property type="term" value="P:mRNA cis splicing, via spliceosome"/>
    <property type="evidence" value="ECO:0007669"/>
    <property type="project" value="TreeGrafter"/>
</dbReference>
<dbReference type="InterPro" id="IPR004860">
    <property type="entry name" value="LAGLIDADG_dom"/>
</dbReference>
<proteinExistence type="predicted"/>
<dbReference type="GO" id="GO:0004519">
    <property type="term" value="F:endonuclease activity"/>
    <property type="evidence" value="ECO:0007669"/>
    <property type="project" value="InterPro"/>
</dbReference>
<dbReference type="EMBL" id="PFAV01000044">
    <property type="protein sequence ID" value="PIR91277.1"/>
    <property type="molecule type" value="Genomic_DNA"/>
</dbReference>
<dbReference type="SUPFAM" id="SSF55608">
    <property type="entry name" value="Homing endonucleases"/>
    <property type="match status" value="1"/>
</dbReference>
<dbReference type="PANTHER" id="PTHR47539:SF1">
    <property type="entry name" value="PENTATRICOPEPTIDE REPEAT-CONTAINING PROTEIN OTP51, CHLOROPLASTIC"/>
    <property type="match status" value="1"/>
</dbReference>
<organism evidence="2 3">
    <name type="scientific">bacterium (Candidatus Gribaldobacteria) CG10_big_fil_rev_8_21_14_0_10_41_12</name>
    <dbReference type="NCBI Taxonomy" id="2014277"/>
    <lineage>
        <taxon>Bacteria</taxon>
        <taxon>Candidatus Gribaldobacteria</taxon>
    </lineage>
</organism>
<dbReference type="InterPro" id="IPR052500">
    <property type="entry name" value="Chloro/Mito_RNA_Process"/>
</dbReference>
<feature type="domain" description="Homing endonuclease LAGLIDADG" evidence="1">
    <location>
        <begin position="14"/>
        <end position="175"/>
    </location>
</feature>
<gene>
    <name evidence="2" type="ORF">COU03_02480</name>
</gene>
<dbReference type="GO" id="GO:0000373">
    <property type="term" value="P:Group II intron splicing"/>
    <property type="evidence" value="ECO:0007669"/>
    <property type="project" value="TreeGrafter"/>
</dbReference>
<evidence type="ECO:0000259" key="1">
    <source>
        <dbReference type="Pfam" id="PF03161"/>
    </source>
</evidence>
<dbReference type="Pfam" id="PF03161">
    <property type="entry name" value="LAGLIDADG_2"/>
    <property type="match status" value="1"/>
</dbReference>
<evidence type="ECO:0000313" key="3">
    <source>
        <dbReference type="Proteomes" id="UP000228906"/>
    </source>
</evidence>
<dbReference type="PANTHER" id="PTHR47539">
    <property type="entry name" value="PENTATRICOPEPTIDE REPEAT-CONTAINING PROTEIN OTP51, CHLOROPLASTIC"/>
    <property type="match status" value="1"/>
</dbReference>
<dbReference type="Gene3D" id="3.10.28.10">
    <property type="entry name" value="Homing endonucleases"/>
    <property type="match status" value="2"/>
</dbReference>
<dbReference type="Proteomes" id="UP000228906">
    <property type="component" value="Unassembled WGS sequence"/>
</dbReference>
<name>A0A2H0UWT7_9BACT</name>
<evidence type="ECO:0000313" key="2">
    <source>
        <dbReference type="EMBL" id="PIR91277.1"/>
    </source>
</evidence>
<comment type="caution">
    <text evidence="2">The sequence shown here is derived from an EMBL/GenBank/DDBJ whole genome shotgun (WGS) entry which is preliminary data.</text>
</comment>
<accession>A0A2H0UWT7</accession>
<dbReference type="AlphaFoldDB" id="A0A2H0UWT7"/>
<reference evidence="3" key="1">
    <citation type="submission" date="2017-09" db="EMBL/GenBank/DDBJ databases">
        <title>Depth-based differentiation of microbial function through sediment-hosted aquifers and enrichment of novel symbionts in the deep terrestrial subsurface.</title>
        <authorList>
            <person name="Probst A.J."/>
            <person name="Ladd B."/>
            <person name="Jarett J.K."/>
            <person name="Geller-Mcgrath D.E."/>
            <person name="Sieber C.M.K."/>
            <person name="Emerson J.B."/>
            <person name="Anantharaman K."/>
            <person name="Thomas B.C."/>
            <person name="Malmstrom R."/>
            <person name="Stieglmeier M."/>
            <person name="Klingl A."/>
            <person name="Woyke T."/>
            <person name="Ryan C.M."/>
            <person name="Banfield J.F."/>
        </authorList>
    </citation>
    <scope>NUCLEOTIDE SEQUENCE [LARGE SCALE GENOMIC DNA]</scope>
</reference>
<dbReference type="GO" id="GO:0048564">
    <property type="term" value="P:photosystem I assembly"/>
    <property type="evidence" value="ECO:0007669"/>
    <property type="project" value="TreeGrafter"/>
</dbReference>
<sequence length="194" mass="23045">MNNTVGSLTQLQKSIIQGSALGDGYIRQMPGRKDAFLEINHSIKAKEYVDWKFSNLKNLCLSSPKERIIDERRIAYRFFTCQHSEITEIYEKFYENKKKRFPKNFELDPISLAVWFMDDGSRTKKGDFYLNSQQFSMNDQKKMLHALRVIGIRARLNKDKKYHRIRIYKESIPKLIDIIKPWIVPSMKYKIVEL</sequence>